<feature type="transmembrane region" description="Helical" evidence="1">
    <location>
        <begin position="169"/>
        <end position="190"/>
    </location>
</feature>
<dbReference type="CDD" id="cd08579">
    <property type="entry name" value="GDPD_memb_like"/>
    <property type="match status" value="1"/>
</dbReference>
<dbReference type="RefSeq" id="WP_116843673.1">
    <property type="nucleotide sequence ID" value="NZ_CP031003.1"/>
</dbReference>
<name>A0A385AF57_LATCU</name>
<proteinExistence type="predicted"/>
<protein>
    <submittedName>
        <fullName evidence="3">Glycerophosphodiester phosphodiesterase</fullName>
    </submittedName>
</protein>
<sequence>MQYFKTLFTSTFTFLKQSQAYFRSVLLMHGFLLLICLPLLSKASYFILVHNQIQFLALSNLPALIHQHPIALLALVGIALLILLLAFFEFTFLLLSVYFIQIKRPLALQALLKMTFAQLRHLRIGTFFFFLYYCLLILPLGGLGYHSDLLTKFKIPAFILDYILMNRRIVAGLFILVYLGLLYLGLRLIFTLPNIILQQMTFKKALTSSWQFTHQKIGSLLGRLLLIGAALIGFTGLTFFLLIQLQALIETHTSVGLPSAVVIMTLLQAAMLINLVLSTVAVFFIVIDYLLADPQFVQPTFNYATLKLSVPLSGRWLLFVANCVLIGVGTYNWDYLRSVTIQQPLSISHRGVSQKDGVQNSISALRKTTRLKPDYVEMDVQLTKDHQFVVFHDFQLAPLTGHSGTPQSKTLAQLTKMTVHEHRQSAPIASFDDYLARANQLHQKLLIEIKTPTTDNPGLVQHFLNKYQANIEAHGHMVQSLNWHIVEAVKKAAPKIQTGYILPFNFIGPPISNADFYAVEMTTVNSHFIQAAHQENKAVFVWTPNDQQAVQRMMYFGADGVVTDNLTAVKQAKQQNNQRHYADKLAYYVIGIG</sequence>
<dbReference type="AlphaFoldDB" id="A0A385AF57"/>
<accession>A0A385AF57</accession>
<dbReference type="Gene3D" id="3.20.20.190">
    <property type="entry name" value="Phosphatidylinositol (PI) phosphodiesterase"/>
    <property type="match status" value="1"/>
</dbReference>
<feature type="transmembrane region" description="Helical" evidence="1">
    <location>
        <begin position="121"/>
        <end position="145"/>
    </location>
</feature>
<evidence type="ECO:0000313" key="3">
    <source>
        <dbReference type="EMBL" id="AXN36277.1"/>
    </source>
</evidence>
<dbReference type="PROSITE" id="PS51704">
    <property type="entry name" value="GP_PDE"/>
    <property type="match status" value="1"/>
</dbReference>
<dbReference type="EMBL" id="CP031003">
    <property type="protein sequence ID" value="AXN36277.1"/>
    <property type="molecule type" value="Genomic_DNA"/>
</dbReference>
<feature type="transmembrane region" description="Helical" evidence="1">
    <location>
        <begin position="71"/>
        <end position="100"/>
    </location>
</feature>
<dbReference type="Pfam" id="PF03009">
    <property type="entry name" value="GDPD"/>
    <property type="match status" value="1"/>
</dbReference>
<dbReference type="GO" id="GO:0008081">
    <property type="term" value="F:phosphoric diester hydrolase activity"/>
    <property type="evidence" value="ECO:0007669"/>
    <property type="project" value="InterPro"/>
</dbReference>
<evidence type="ECO:0000256" key="1">
    <source>
        <dbReference type="SAM" id="Phobius"/>
    </source>
</evidence>
<dbReference type="Proteomes" id="UP000257607">
    <property type="component" value="Chromosome"/>
</dbReference>
<keyword evidence="1" id="KW-0472">Membrane</keyword>
<dbReference type="Pfam" id="PF10110">
    <property type="entry name" value="GPDPase_memb"/>
    <property type="match status" value="1"/>
</dbReference>
<dbReference type="InterPro" id="IPR017946">
    <property type="entry name" value="PLC-like_Pdiesterase_TIM-brl"/>
</dbReference>
<dbReference type="PANTHER" id="PTHR46211">
    <property type="entry name" value="GLYCEROPHOSPHORYL DIESTER PHOSPHODIESTERASE"/>
    <property type="match status" value="1"/>
</dbReference>
<keyword evidence="1" id="KW-0812">Transmembrane</keyword>
<feature type="domain" description="GP-PDE" evidence="2">
    <location>
        <begin position="344"/>
        <end position="573"/>
    </location>
</feature>
<feature type="transmembrane region" description="Helical" evidence="1">
    <location>
        <begin position="269"/>
        <end position="291"/>
    </location>
</feature>
<reference evidence="3 4" key="1">
    <citation type="submission" date="2018-07" db="EMBL/GenBank/DDBJ databases">
        <title>Lactobacillus curvatus genome sequence.</title>
        <authorList>
            <person name="Prechtl R."/>
        </authorList>
    </citation>
    <scope>NUCLEOTIDE SEQUENCE [LARGE SCALE GENOMIC DNA]</scope>
    <source>
        <strain evidence="3 4">TMW 1.1928</strain>
    </source>
</reference>
<evidence type="ECO:0000259" key="2">
    <source>
        <dbReference type="PROSITE" id="PS51704"/>
    </source>
</evidence>
<dbReference type="PANTHER" id="PTHR46211:SF8">
    <property type="entry name" value="PHOSPHODIESTERASE"/>
    <property type="match status" value="1"/>
</dbReference>
<organism evidence="3 4">
    <name type="scientific">Latilactobacillus curvatus</name>
    <name type="common">Lactobacillus curvatus</name>
    <dbReference type="NCBI Taxonomy" id="28038"/>
    <lineage>
        <taxon>Bacteria</taxon>
        <taxon>Bacillati</taxon>
        <taxon>Bacillota</taxon>
        <taxon>Bacilli</taxon>
        <taxon>Lactobacillales</taxon>
        <taxon>Lactobacillaceae</taxon>
        <taxon>Latilactobacillus</taxon>
    </lineage>
</organism>
<feature type="transmembrane region" description="Helical" evidence="1">
    <location>
        <begin position="224"/>
        <end position="249"/>
    </location>
</feature>
<gene>
    <name evidence="3" type="ORF">DT351_07810</name>
</gene>
<dbReference type="SUPFAM" id="SSF51695">
    <property type="entry name" value="PLC-like phosphodiesterases"/>
    <property type="match status" value="1"/>
</dbReference>
<dbReference type="InterPro" id="IPR030395">
    <property type="entry name" value="GP_PDE_dom"/>
</dbReference>
<feature type="transmembrane region" description="Helical" evidence="1">
    <location>
        <begin position="20"/>
        <end position="40"/>
    </location>
</feature>
<evidence type="ECO:0000313" key="4">
    <source>
        <dbReference type="Proteomes" id="UP000257607"/>
    </source>
</evidence>
<feature type="transmembrane region" description="Helical" evidence="1">
    <location>
        <begin position="312"/>
        <end position="333"/>
    </location>
</feature>
<keyword evidence="1" id="KW-1133">Transmembrane helix</keyword>
<dbReference type="InterPro" id="IPR018476">
    <property type="entry name" value="GlyceroP-diester-Pdiesterase_M"/>
</dbReference>
<dbReference type="GO" id="GO:0006629">
    <property type="term" value="P:lipid metabolic process"/>
    <property type="evidence" value="ECO:0007669"/>
    <property type="project" value="InterPro"/>
</dbReference>